<dbReference type="RefSeq" id="WP_129943554.1">
    <property type="nucleotide sequence ID" value="NZ_WKMC01000026.1"/>
</dbReference>
<organism evidence="3 4">
    <name type="scientific">Parabacteroides distasonis</name>
    <dbReference type="NCBI Taxonomy" id="823"/>
    <lineage>
        <taxon>Bacteria</taxon>
        <taxon>Pseudomonadati</taxon>
        <taxon>Bacteroidota</taxon>
        <taxon>Bacteroidia</taxon>
        <taxon>Bacteroidales</taxon>
        <taxon>Tannerellaceae</taxon>
        <taxon>Parabacteroides</taxon>
    </lineage>
</organism>
<name>A0A7K0HRT9_PARDI</name>
<accession>A0A7K0HRT9</accession>
<dbReference type="Proteomes" id="UP000441358">
    <property type="component" value="Unassembled WGS sequence"/>
</dbReference>
<gene>
    <name evidence="3" type="ORF">GKD66_20925</name>
</gene>
<sequence length="82" mass="9361">MKTKILRILLGLCAIFATHAQTITEDGQHKELAYGTNLLHSIRANQRNNQKHTIPVGIKASQQYLCILFMEIILIFIPIFIE</sequence>
<dbReference type="AlphaFoldDB" id="A0A7K0HRT9"/>
<comment type="caution">
    <text evidence="3">The sequence shown here is derived from an EMBL/GenBank/DDBJ whole genome shotgun (WGS) entry which is preliminary data.</text>
</comment>
<evidence type="ECO:0000313" key="4">
    <source>
        <dbReference type="Proteomes" id="UP000441358"/>
    </source>
</evidence>
<evidence type="ECO:0000256" key="1">
    <source>
        <dbReference type="SAM" id="Phobius"/>
    </source>
</evidence>
<keyword evidence="2" id="KW-0732">Signal</keyword>
<keyword evidence="1" id="KW-0812">Transmembrane</keyword>
<keyword evidence="1" id="KW-1133">Transmembrane helix</keyword>
<feature type="chain" id="PRO_5029549239" evidence="2">
    <location>
        <begin position="21"/>
        <end position="82"/>
    </location>
</feature>
<protein>
    <submittedName>
        <fullName evidence="3">Uncharacterized protein</fullName>
    </submittedName>
</protein>
<dbReference type="EMBL" id="WKMC01000026">
    <property type="protein sequence ID" value="MRZ52633.1"/>
    <property type="molecule type" value="Genomic_DNA"/>
</dbReference>
<feature type="transmembrane region" description="Helical" evidence="1">
    <location>
        <begin position="62"/>
        <end position="81"/>
    </location>
</feature>
<feature type="signal peptide" evidence="2">
    <location>
        <begin position="1"/>
        <end position="20"/>
    </location>
</feature>
<proteinExistence type="predicted"/>
<evidence type="ECO:0000313" key="3">
    <source>
        <dbReference type="EMBL" id="MRZ52633.1"/>
    </source>
</evidence>
<evidence type="ECO:0000256" key="2">
    <source>
        <dbReference type="SAM" id="SignalP"/>
    </source>
</evidence>
<reference evidence="3 4" key="1">
    <citation type="journal article" date="2019" name="Nat. Med.">
        <title>A library of human gut bacterial isolates paired with longitudinal multiomics data enables mechanistic microbiome research.</title>
        <authorList>
            <person name="Poyet M."/>
            <person name="Groussin M."/>
            <person name="Gibbons S.M."/>
            <person name="Avila-Pacheco J."/>
            <person name="Jiang X."/>
            <person name="Kearney S.M."/>
            <person name="Perrotta A.R."/>
            <person name="Berdy B."/>
            <person name="Zhao S."/>
            <person name="Lieberman T.D."/>
            <person name="Swanson P.K."/>
            <person name="Smith M."/>
            <person name="Roesemann S."/>
            <person name="Alexander J.E."/>
            <person name="Rich S.A."/>
            <person name="Livny J."/>
            <person name="Vlamakis H."/>
            <person name="Clish C."/>
            <person name="Bullock K."/>
            <person name="Deik A."/>
            <person name="Scott J."/>
            <person name="Pierce K.A."/>
            <person name="Xavier R.J."/>
            <person name="Alm E.J."/>
        </authorList>
    </citation>
    <scope>NUCLEOTIDE SEQUENCE [LARGE SCALE GENOMIC DNA]</scope>
    <source>
        <strain evidence="3 4">BIOML-A32</strain>
    </source>
</reference>
<keyword evidence="1" id="KW-0472">Membrane</keyword>